<dbReference type="PATRIC" id="fig|28037.100.peg.1866"/>
<reference evidence="1 2" key="1">
    <citation type="submission" date="2015-02" db="EMBL/GenBank/DDBJ databases">
        <title>Evolution of amylase-binding proteins of oral streptococcal species.</title>
        <authorList>
            <person name="Haase E.M."/>
        </authorList>
    </citation>
    <scope>NUCLEOTIDE SEQUENCE [LARGE SCALE GENOMIC DNA]</scope>
    <source>
        <strain evidence="1 2">SK137</strain>
    </source>
</reference>
<comment type="caution">
    <text evidence="1">The sequence shown here is derived from an EMBL/GenBank/DDBJ whole genome shotgun (WGS) entry which is preliminary data.</text>
</comment>
<dbReference type="EMBL" id="JYGQ01000004">
    <property type="protein sequence ID" value="KJQ69885.1"/>
    <property type="molecule type" value="Genomic_DNA"/>
</dbReference>
<organism evidence="1 2">
    <name type="scientific">Streptococcus mitis</name>
    <dbReference type="NCBI Taxonomy" id="28037"/>
    <lineage>
        <taxon>Bacteria</taxon>
        <taxon>Bacillati</taxon>
        <taxon>Bacillota</taxon>
        <taxon>Bacilli</taxon>
        <taxon>Lactobacillales</taxon>
        <taxon>Streptococcaceae</taxon>
        <taxon>Streptococcus</taxon>
        <taxon>Streptococcus mitis group</taxon>
    </lineage>
</organism>
<dbReference type="AlphaFoldDB" id="A0A081PNS7"/>
<gene>
    <name evidence="1" type="ORF">TZ91_01723</name>
</gene>
<name>A0A081PNS7_STRMT</name>
<evidence type="ECO:0008006" key="3">
    <source>
        <dbReference type="Google" id="ProtNLM"/>
    </source>
</evidence>
<dbReference type="RefSeq" id="WP_033687664.1">
    <property type="nucleotide sequence ID" value="NZ_JYGQ01000004.1"/>
</dbReference>
<dbReference type="Proteomes" id="UP000033415">
    <property type="component" value="Unassembled WGS sequence"/>
</dbReference>
<evidence type="ECO:0000313" key="1">
    <source>
        <dbReference type="EMBL" id="KJQ69885.1"/>
    </source>
</evidence>
<accession>A0A081PNS7</accession>
<protein>
    <recommendedName>
        <fullName evidence="3">Phage protein</fullName>
    </recommendedName>
</protein>
<evidence type="ECO:0000313" key="2">
    <source>
        <dbReference type="Proteomes" id="UP000033415"/>
    </source>
</evidence>
<proteinExistence type="predicted"/>
<sequence length="75" mass="8679">MIELYFIYNGHRKILIGSFGHIHGAINELKQHQASYSAVNNPRFRKSMSGENIRIDYGAVDCYYLITKKREETNG</sequence>